<evidence type="ECO:0000313" key="13">
    <source>
        <dbReference type="Proteomes" id="UP000886865"/>
    </source>
</evidence>
<dbReference type="CDD" id="cd04651">
    <property type="entry name" value="LbH_G1P_AT_C"/>
    <property type="match status" value="1"/>
</dbReference>
<dbReference type="AlphaFoldDB" id="A0A9D1JXP9"/>
<evidence type="ECO:0000256" key="8">
    <source>
        <dbReference type="ARBA" id="ARBA00023277"/>
    </source>
</evidence>
<dbReference type="NCBIfam" id="NF001947">
    <property type="entry name" value="PRK00725.1"/>
    <property type="match status" value="1"/>
</dbReference>
<dbReference type="PROSITE" id="PS00810">
    <property type="entry name" value="ADP_GLC_PYROPHOSPH_3"/>
    <property type="match status" value="1"/>
</dbReference>
<comment type="similarity">
    <text evidence="1 9">Belongs to the bacterial/plant glucose-1-phosphate adenylyltransferase family.</text>
</comment>
<dbReference type="EMBL" id="DVJQ01000023">
    <property type="protein sequence ID" value="HIS73897.1"/>
    <property type="molecule type" value="Genomic_DNA"/>
</dbReference>
<feature type="binding site" evidence="9">
    <location>
        <position position="197"/>
    </location>
    <ligand>
        <name>alpha-D-glucose 1-phosphate</name>
        <dbReference type="ChEBI" id="CHEBI:58601"/>
    </ligand>
</feature>
<dbReference type="InterPro" id="IPR056818">
    <property type="entry name" value="GlmU/GlgC-like_hexapep"/>
</dbReference>
<keyword evidence="8 9" id="KW-0119">Carbohydrate metabolism</keyword>
<dbReference type="Gene3D" id="2.160.10.10">
    <property type="entry name" value="Hexapeptide repeat proteins"/>
    <property type="match status" value="1"/>
</dbReference>
<evidence type="ECO:0000256" key="6">
    <source>
        <dbReference type="ARBA" id="ARBA00022840"/>
    </source>
</evidence>
<proteinExistence type="inferred from homology"/>
<keyword evidence="3 9" id="KW-0808">Transferase</keyword>
<dbReference type="HAMAP" id="MF_00624">
    <property type="entry name" value="GlgC"/>
    <property type="match status" value="1"/>
</dbReference>
<keyword evidence="2 9" id="KW-0321">Glycogen metabolism</keyword>
<dbReference type="GO" id="GO:0005524">
    <property type="term" value="F:ATP binding"/>
    <property type="evidence" value="ECO:0007669"/>
    <property type="project" value="UniProtKB-KW"/>
</dbReference>
<dbReference type="Gene3D" id="3.90.550.10">
    <property type="entry name" value="Spore Coat Polysaccharide Biosynthesis Protein SpsA, Chain A"/>
    <property type="match status" value="1"/>
</dbReference>
<reference evidence="12" key="1">
    <citation type="submission" date="2020-10" db="EMBL/GenBank/DDBJ databases">
        <authorList>
            <person name="Gilroy R."/>
        </authorList>
    </citation>
    <scope>NUCLEOTIDE SEQUENCE</scope>
    <source>
        <strain evidence="12">CHK152-2871</strain>
    </source>
</reference>
<dbReference type="InterPro" id="IPR011831">
    <property type="entry name" value="ADP-Glc_PPase"/>
</dbReference>
<dbReference type="PROSITE" id="PS00809">
    <property type="entry name" value="ADP_GLC_PYROPHOSPH_2"/>
    <property type="match status" value="1"/>
</dbReference>
<feature type="domain" description="Glucose-1-phosphate adenylyltransferase/Bifunctional protein GlmU-like C-terminal hexapeptide" evidence="11">
    <location>
        <begin position="301"/>
        <end position="405"/>
    </location>
</feature>
<dbReference type="InterPro" id="IPR011004">
    <property type="entry name" value="Trimer_LpxA-like_sf"/>
</dbReference>
<dbReference type="PANTHER" id="PTHR43523">
    <property type="entry name" value="GLUCOSE-1-PHOSPHATE ADENYLYLTRANSFERASE-RELATED"/>
    <property type="match status" value="1"/>
</dbReference>
<feature type="domain" description="Nucleotidyl transferase" evidence="10">
    <location>
        <begin position="8"/>
        <end position="278"/>
    </location>
</feature>
<reference evidence="12" key="2">
    <citation type="journal article" date="2021" name="PeerJ">
        <title>Extensive microbial diversity within the chicken gut microbiome revealed by metagenomics and culture.</title>
        <authorList>
            <person name="Gilroy R."/>
            <person name="Ravi A."/>
            <person name="Getino M."/>
            <person name="Pursley I."/>
            <person name="Horton D.L."/>
            <person name="Alikhan N.F."/>
            <person name="Baker D."/>
            <person name="Gharbi K."/>
            <person name="Hall N."/>
            <person name="Watson M."/>
            <person name="Adriaenssens E.M."/>
            <person name="Foster-Nyarko E."/>
            <person name="Jarju S."/>
            <person name="Secka A."/>
            <person name="Antonio M."/>
            <person name="Oren A."/>
            <person name="Chaudhuri R.R."/>
            <person name="La Ragione R."/>
            <person name="Hildebrand F."/>
            <person name="Pallen M.J."/>
        </authorList>
    </citation>
    <scope>NUCLEOTIDE SEQUENCE</scope>
    <source>
        <strain evidence="12">CHK152-2871</strain>
    </source>
</reference>
<dbReference type="GO" id="GO:0008878">
    <property type="term" value="F:glucose-1-phosphate adenylyltransferase activity"/>
    <property type="evidence" value="ECO:0007669"/>
    <property type="project" value="UniProtKB-UniRule"/>
</dbReference>
<comment type="subunit">
    <text evidence="9">Homotetramer.</text>
</comment>
<evidence type="ECO:0000256" key="9">
    <source>
        <dbReference type="HAMAP-Rule" id="MF_00624"/>
    </source>
</evidence>
<keyword evidence="4 9" id="KW-0548">Nucleotidyltransferase</keyword>
<dbReference type="Pfam" id="PF00483">
    <property type="entry name" value="NTP_transferase"/>
    <property type="match status" value="1"/>
</dbReference>
<organism evidence="12 13">
    <name type="scientific">Candidatus Galligastranaerophilus intestinavium</name>
    <dbReference type="NCBI Taxonomy" id="2840836"/>
    <lineage>
        <taxon>Bacteria</taxon>
        <taxon>Candidatus Galligastranaerophilus</taxon>
    </lineage>
</organism>
<dbReference type="NCBIfam" id="NF002023">
    <property type="entry name" value="PRK00844.1"/>
    <property type="match status" value="1"/>
</dbReference>
<dbReference type="NCBIfam" id="TIGR02091">
    <property type="entry name" value="glgC"/>
    <property type="match status" value="1"/>
</dbReference>
<dbReference type="InterPro" id="IPR005836">
    <property type="entry name" value="ADP_Glu_pyroP_CS"/>
</dbReference>
<feature type="binding site" evidence="9">
    <location>
        <position position="163"/>
    </location>
    <ligand>
        <name>alpha-D-glucose 1-phosphate</name>
        <dbReference type="ChEBI" id="CHEBI:58601"/>
    </ligand>
</feature>
<dbReference type="EC" id="2.7.7.27" evidence="9"/>
<dbReference type="PANTHER" id="PTHR43523:SF2">
    <property type="entry name" value="GLUCOSE-1-PHOSPHATE ADENYLYLTRANSFERASE"/>
    <property type="match status" value="1"/>
</dbReference>
<comment type="caution">
    <text evidence="12">The sequence shown here is derived from an EMBL/GenBank/DDBJ whole genome shotgun (WGS) entry which is preliminary data.</text>
</comment>
<keyword evidence="5 9" id="KW-0547">Nucleotide-binding</keyword>
<feature type="binding site" evidence="9">
    <location>
        <position position="98"/>
    </location>
    <ligand>
        <name>alpha-D-glucose 1-phosphate</name>
        <dbReference type="ChEBI" id="CHEBI:58601"/>
    </ligand>
</feature>
<name>A0A9D1JXP9_9BACT</name>
<dbReference type="Proteomes" id="UP000886865">
    <property type="component" value="Unassembled WGS sequence"/>
</dbReference>
<evidence type="ECO:0000259" key="10">
    <source>
        <dbReference type="Pfam" id="PF00483"/>
    </source>
</evidence>
<sequence length="412" mass="46587">MFSDDVLAMILAGGQGKRLFPLTRDRAKPAVPFGGRYRIIDFVLNNFVNSGFYKIKVLTQYKSDSLNKHISRGWNLSSSVGQYVDCVPAQMRTDGNWYKGTADAIYQNLNQILDDNFKIVCVFGGDHIYKMNVRQMIDYHIKKEADLTISAIPIPIELAGEYGIMEVDDSWRLINFVEKPKHTPKHIPGDPTKCLASMGNYVFKPEKLIGELEADALDEASAHDFGKNIIPNMLKGGKAIYIYDFASNTYPGMSDSERGYWRDVGNIDSYWQANMDLLEYNPELNLYSRDWPLRTFNYNYPPAKFIWDEDKRVGMAKNSLVSEGCIISGGSLSRCVLSPKVKINSFSTISNSILLENVNVGRHVHINRAIIDKNVIIPAYTEIGFNKEEDIKRGFYVSKEGITVVPKDAILD</sequence>
<dbReference type="CDD" id="cd02508">
    <property type="entry name" value="ADP_Glucose_PP"/>
    <property type="match status" value="1"/>
</dbReference>
<evidence type="ECO:0000256" key="2">
    <source>
        <dbReference type="ARBA" id="ARBA00022600"/>
    </source>
</evidence>
<protein>
    <recommendedName>
        <fullName evidence="9">Glucose-1-phosphate adenylyltransferase</fullName>
        <ecNumber evidence="9">2.7.7.27</ecNumber>
    </recommendedName>
    <alternativeName>
        <fullName evidence="9">ADP-glucose pyrophosphorylase</fullName>
        <shortName evidence="9">ADPGlc PPase</shortName>
    </alternativeName>
    <alternativeName>
        <fullName evidence="9">ADP-glucose synthase</fullName>
    </alternativeName>
</protein>
<evidence type="ECO:0000256" key="7">
    <source>
        <dbReference type="ARBA" id="ARBA00023056"/>
    </source>
</evidence>
<feature type="binding site" evidence="9">
    <location>
        <begin position="178"/>
        <end position="179"/>
    </location>
    <ligand>
        <name>alpha-D-glucose 1-phosphate</name>
        <dbReference type="ChEBI" id="CHEBI:58601"/>
    </ligand>
</feature>
<dbReference type="Pfam" id="PF24894">
    <property type="entry name" value="Hexapep_GlmU"/>
    <property type="match status" value="1"/>
</dbReference>
<dbReference type="SUPFAM" id="SSF53448">
    <property type="entry name" value="Nucleotide-diphospho-sugar transferases"/>
    <property type="match status" value="1"/>
</dbReference>
<accession>A0A9D1JXP9</accession>
<dbReference type="InterPro" id="IPR023049">
    <property type="entry name" value="GlgC_bac"/>
</dbReference>
<evidence type="ECO:0000256" key="5">
    <source>
        <dbReference type="ARBA" id="ARBA00022741"/>
    </source>
</evidence>
<dbReference type="InterPro" id="IPR005835">
    <property type="entry name" value="NTP_transferase_dom"/>
</dbReference>
<comment type="function">
    <text evidence="9">Involved in the biosynthesis of ADP-glucose, a building block required for the elongation reactions to produce glycogen. Catalyzes the reaction between ATP and alpha-D-glucose 1-phosphate (G1P) to produce pyrophosphate and ADP-Glc.</text>
</comment>
<evidence type="ECO:0000259" key="11">
    <source>
        <dbReference type="Pfam" id="PF24894"/>
    </source>
</evidence>
<keyword evidence="6 9" id="KW-0067">ATP-binding</keyword>
<dbReference type="GO" id="GO:0005978">
    <property type="term" value="P:glycogen biosynthetic process"/>
    <property type="evidence" value="ECO:0007669"/>
    <property type="project" value="UniProtKB-UniRule"/>
</dbReference>
<evidence type="ECO:0000256" key="1">
    <source>
        <dbReference type="ARBA" id="ARBA00010443"/>
    </source>
</evidence>
<comment type="catalytic activity">
    <reaction evidence="9">
        <text>alpha-D-glucose 1-phosphate + ATP + H(+) = ADP-alpha-D-glucose + diphosphate</text>
        <dbReference type="Rhea" id="RHEA:12120"/>
        <dbReference type="ChEBI" id="CHEBI:15378"/>
        <dbReference type="ChEBI" id="CHEBI:30616"/>
        <dbReference type="ChEBI" id="CHEBI:33019"/>
        <dbReference type="ChEBI" id="CHEBI:57498"/>
        <dbReference type="ChEBI" id="CHEBI:58601"/>
        <dbReference type="EC" id="2.7.7.27"/>
    </reaction>
</comment>
<dbReference type="PROSITE" id="PS00808">
    <property type="entry name" value="ADP_GLC_PYROPHOSPH_1"/>
    <property type="match status" value="1"/>
</dbReference>
<evidence type="ECO:0000313" key="12">
    <source>
        <dbReference type="EMBL" id="HIS73897.1"/>
    </source>
</evidence>
<dbReference type="SUPFAM" id="SSF51161">
    <property type="entry name" value="Trimeric LpxA-like enzymes"/>
    <property type="match status" value="1"/>
</dbReference>
<evidence type="ECO:0000256" key="3">
    <source>
        <dbReference type="ARBA" id="ARBA00022679"/>
    </source>
</evidence>
<keyword evidence="7 9" id="KW-0320">Glycogen biosynthesis</keyword>
<feature type="site" description="Could play a key role in the communication between the regulatory and the substrate sites" evidence="9">
    <location>
        <position position="60"/>
    </location>
</feature>
<feature type="site" description="Could play a key role in the communication between the regulatory and the substrate sites" evidence="9">
    <location>
        <position position="97"/>
    </location>
</feature>
<comment type="pathway">
    <text evidence="9">Glycan biosynthesis; glycogen biosynthesis.</text>
</comment>
<dbReference type="InterPro" id="IPR029044">
    <property type="entry name" value="Nucleotide-diphossugar_trans"/>
</dbReference>
<gene>
    <name evidence="9 12" type="primary">glgC</name>
    <name evidence="12" type="ORF">IAA86_02625</name>
</gene>
<evidence type="ECO:0000256" key="4">
    <source>
        <dbReference type="ARBA" id="ARBA00022695"/>
    </source>
</evidence>